<dbReference type="Proteomes" id="UP000826195">
    <property type="component" value="Unassembled WGS sequence"/>
</dbReference>
<gene>
    <name evidence="1" type="ORF">KQX54_020008</name>
</gene>
<organism evidence="1 2">
    <name type="scientific">Cotesia glomerata</name>
    <name type="common">Lepidopteran parasitic wasp</name>
    <name type="synonym">Apanteles glomeratus</name>
    <dbReference type="NCBI Taxonomy" id="32391"/>
    <lineage>
        <taxon>Eukaryota</taxon>
        <taxon>Metazoa</taxon>
        <taxon>Ecdysozoa</taxon>
        <taxon>Arthropoda</taxon>
        <taxon>Hexapoda</taxon>
        <taxon>Insecta</taxon>
        <taxon>Pterygota</taxon>
        <taxon>Neoptera</taxon>
        <taxon>Endopterygota</taxon>
        <taxon>Hymenoptera</taxon>
        <taxon>Apocrita</taxon>
        <taxon>Ichneumonoidea</taxon>
        <taxon>Braconidae</taxon>
        <taxon>Microgastrinae</taxon>
        <taxon>Cotesia</taxon>
    </lineage>
</organism>
<comment type="caution">
    <text evidence="1">The sequence shown here is derived from an EMBL/GenBank/DDBJ whole genome shotgun (WGS) entry which is preliminary data.</text>
</comment>
<accession>A0AAV7IE49</accession>
<reference evidence="1 2" key="1">
    <citation type="journal article" date="2021" name="J. Hered.">
        <title>A chromosome-level genome assembly of the parasitoid wasp, Cotesia glomerata (Hymenoptera: Braconidae).</title>
        <authorList>
            <person name="Pinto B.J."/>
            <person name="Weis J.J."/>
            <person name="Gamble T."/>
            <person name="Ode P.J."/>
            <person name="Paul R."/>
            <person name="Zaspel J.M."/>
        </authorList>
    </citation>
    <scope>NUCLEOTIDE SEQUENCE [LARGE SCALE GENOMIC DNA]</scope>
    <source>
        <strain evidence="1">CgM1</strain>
    </source>
</reference>
<name>A0AAV7IE49_COTGL</name>
<protein>
    <submittedName>
        <fullName evidence="1">Uncharacterized protein</fullName>
    </submittedName>
</protein>
<evidence type="ECO:0000313" key="1">
    <source>
        <dbReference type="EMBL" id="KAH0550525.1"/>
    </source>
</evidence>
<sequence>MQELGDEFHTIEFSIEGNVVKHPFAKPQKYTESNGAGGVRVIPTVQQPATFTSISNLPLYPLSLPLIPQLHFSPLALSPLYSKLSTNTAHHRHSPPMPCLMPIVCTQAIGIYHSNLKRPLLKLL</sequence>
<dbReference type="AlphaFoldDB" id="A0AAV7IE49"/>
<proteinExistence type="predicted"/>
<evidence type="ECO:0000313" key="2">
    <source>
        <dbReference type="Proteomes" id="UP000826195"/>
    </source>
</evidence>
<dbReference type="EMBL" id="JAHXZJ010001864">
    <property type="protein sequence ID" value="KAH0550525.1"/>
    <property type="molecule type" value="Genomic_DNA"/>
</dbReference>
<keyword evidence="2" id="KW-1185">Reference proteome</keyword>